<gene>
    <name evidence="7" type="ORF">IFM46972_06060</name>
</gene>
<dbReference type="Proteomes" id="UP000465221">
    <property type="component" value="Unassembled WGS sequence"/>
</dbReference>
<comment type="subcellular location">
    <subcellularLocation>
        <location evidence="1">Membrane</location>
        <topology evidence="1">Multi-pass membrane protein</topology>
    </subcellularLocation>
</comment>
<dbReference type="Pfam" id="PF13520">
    <property type="entry name" value="AA_permease_2"/>
    <property type="match status" value="1"/>
</dbReference>
<dbReference type="PANTHER" id="PTHR45649">
    <property type="entry name" value="AMINO-ACID PERMEASE BAT1"/>
    <property type="match status" value="1"/>
</dbReference>
<evidence type="ECO:0000256" key="1">
    <source>
        <dbReference type="ARBA" id="ARBA00004141"/>
    </source>
</evidence>
<dbReference type="AlphaFoldDB" id="A0A8H3NWF2"/>
<sequence>MPQLAKSYHIPWRRLAAYARDGQDGILPLAMASAILTKYATHVASIWGQPQLLAWGRRWFQEHMPPSASPVAHREHQSWLYKNDWAPLLTTASLHPVNQMDTSYDPNMMDDARLEAALGHKQELRRHFDLFSLVSLGIVIANSWAVTGGTVVAALQDGGSMAMLYGLILVSIFYTLISASLSELASSMPSAGGVYYWASVSSQEYGRFVGFLTGYLNACAWLLSAASISSMLGNEAVAMYMLLNPGSQWHSWQVFIVFQLLAWLCCAIVCFGNKHIPTLNRAALVFSMCGLLVTVIILAVMPRKHASNDEVWRRYHNNTGGWSDGICFLIGLINPAFSVGVPDCITHLSEEVVKPRTRVPQGMMLQMLTAFITTFVYLIALLYSIEDLDAVLHSDISSFPTAEIYRQATGSRQGAVGLVAVLFLTAFPTLVGVYITGGRMWWSLARDNATPFASYFSHVHPTQKNPIRATVAMAGMVSCLGCIYIGSTTAFQALLSSYVVLSTLSYLGAILPHVLTGRKNIVPGPFYMGRKIGLVVNGVAVVYILVTIVLFCFPLTLPVTVHNMNYSSVIAVGLVTLTALWWFVGGRRDYRRPQYSVDIAQGLPAELDTEKGPSWLESVRSYPIKL</sequence>
<feature type="transmembrane region" description="Helical" evidence="6">
    <location>
        <begin position="467"/>
        <end position="487"/>
    </location>
</feature>
<dbReference type="EMBL" id="BLKC01000039">
    <property type="protein sequence ID" value="GFF39959.1"/>
    <property type="molecule type" value="Genomic_DNA"/>
</dbReference>
<feature type="transmembrane region" description="Helical" evidence="6">
    <location>
        <begin position="321"/>
        <end position="342"/>
    </location>
</feature>
<feature type="transmembrane region" description="Helical" evidence="6">
    <location>
        <begin position="161"/>
        <end position="181"/>
    </location>
</feature>
<evidence type="ECO:0000256" key="2">
    <source>
        <dbReference type="ARBA" id="ARBA00022448"/>
    </source>
</evidence>
<feature type="transmembrane region" description="Helical" evidence="6">
    <location>
        <begin position="363"/>
        <end position="385"/>
    </location>
</feature>
<evidence type="ECO:0000256" key="3">
    <source>
        <dbReference type="ARBA" id="ARBA00022692"/>
    </source>
</evidence>
<evidence type="ECO:0000256" key="5">
    <source>
        <dbReference type="ARBA" id="ARBA00023136"/>
    </source>
</evidence>
<evidence type="ECO:0000313" key="8">
    <source>
        <dbReference type="Proteomes" id="UP000465221"/>
    </source>
</evidence>
<keyword evidence="4 6" id="KW-1133">Transmembrane helix</keyword>
<dbReference type="Gene3D" id="1.20.1740.10">
    <property type="entry name" value="Amino acid/polyamine transporter I"/>
    <property type="match status" value="1"/>
</dbReference>
<feature type="transmembrane region" description="Helical" evidence="6">
    <location>
        <begin position="252"/>
        <end position="271"/>
    </location>
</feature>
<dbReference type="InterPro" id="IPR002293">
    <property type="entry name" value="AA/rel_permease1"/>
</dbReference>
<feature type="transmembrane region" description="Helical" evidence="6">
    <location>
        <begin position="130"/>
        <end position="155"/>
    </location>
</feature>
<protein>
    <submittedName>
        <fullName evidence="7">Choline transport protein</fullName>
    </submittedName>
</protein>
<reference evidence="7 8" key="1">
    <citation type="submission" date="2020-01" db="EMBL/GenBank/DDBJ databases">
        <title>Draft genome sequence of Aspergillus udagawae IFM 46972.</title>
        <authorList>
            <person name="Takahashi H."/>
            <person name="Yaguchi T."/>
        </authorList>
    </citation>
    <scope>NUCLEOTIDE SEQUENCE [LARGE SCALE GENOMIC DNA]</scope>
    <source>
        <strain evidence="7 8">IFM 46972</strain>
    </source>
</reference>
<accession>A0A8H3NWF2</accession>
<evidence type="ECO:0000256" key="6">
    <source>
        <dbReference type="SAM" id="Phobius"/>
    </source>
</evidence>
<proteinExistence type="predicted"/>
<feature type="transmembrane region" description="Helical" evidence="6">
    <location>
        <begin position="493"/>
        <end position="511"/>
    </location>
</feature>
<evidence type="ECO:0000256" key="4">
    <source>
        <dbReference type="ARBA" id="ARBA00022989"/>
    </source>
</evidence>
<feature type="transmembrane region" description="Helical" evidence="6">
    <location>
        <begin position="415"/>
        <end position="436"/>
    </location>
</feature>
<comment type="caution">
    <text evidence="7">The sequence shown here is derived from an EMBL/GenBank/DDBJ whole genome shotgun (WGS) entry which is preliminary data.</text>
</comment>
<name>A0A8H3NWF2_9EURO</name>
<feature type="transmembrane region" description="Helical" evidence="6">
    <location>
        <begin position="563"/>
        <end position="584"/>
    </location>
</feature>
<keyword evidence="5 6" id="KW-0472">Membrane</keyword>
<keyword evidence="3 6" id="KW-0812">Transmembrane</keyword>
<feature type="transmembrane region" description="Helical" evidence="6">
    <location>
        <begin position="532"/>
        <end position="557"/>
    </location>
</feature>
<dbReference type="GO" id="GO:0016020">
    <property type="term" value="C:membrane"/>
    <property type="evidence" value="ECO:0007669"/>
    <property type="project" value="UniProtKB-SubCell"/>
</dbReference>
<feature type="transmembrane region" description="Helical" evidence="6">
    <location>
        <begin position="208"/>
        <end position="232"/>
    </location>
</feature>
<feature type="transmembrane region" description="Helical" evidence="6">
    <location>
        <begin position="283"/>
        <end position="301"/>
    </location>
</feature>
<dbReference type="PANTHER" id="PTHR45649:SF15">
    <property type="entry name" value="CHOLINE TRANSPORTER (EUROFUNG)"/>
    <property type="match status" value="1"/>
</dbReference>
<dbReference type="GO" id="GO:0022857">
    <property type="term" value="F:transmembrane transporter activity"/>
    <property type="evidence" value="ECO:0007669"/>
    <property type="project" value="InterPro"/>
</dbReference>
<keyword evidence="2" id="KW-0813">Transport</keyword>
<organism evidence="7 8">
    <name type="scientific">Aspergillus udagawae</name>
    <dbReference type="NCBI Taxonomy" id="91492"/>
    <lineage>
        <taxon>Eukaryota</taxon>
        <taxon>Fungi</taxon>
        <taxon>Dikarya</taxon>
        <taxon>Ascomycota</taxon>
        <taxon>Pezizomycotina</taxon>
        <taxon>Eurotiomycetes</taxon>
        <taxon>Eurotiomycetidae</taxon>
        <taxon>Eurotiales</taxon>
        <taxon>Aspergillaceae</taxon>
        <taxon>Aspergillus</taxon>
        <taxon>Aspergillus subgen. Fumigati</taxon>
    </lineage>
</organism>
<evidence type="ECO:0000313" key="7">
    <source>
        <dbReference type="EMBL" id="GFF39959.1"/>
    </source>
</evidence>